<organism evidence="2 3">
    <name type="scientific">Streptomyces bullii</name>
    <dbReference type="NCBI Taxonomy" id="349910"/>
    <lineage>
        <taxon>Bacteria</taxon>
        <taxon>Bacillati</taxon>
        <taxon>Actinomycetota</taxon>
        <taxon>Actinomycetes</taxon>
        <taxon>Kitasatosporales</taxon>
        <taxon>Streptomycetaceae</taxon>
        <taxon>Streptomyces</taxon>
    </lineage>
</organism>
<dbReference type="RefSeq" id="WP_381021084.1">
    <property type="nucleotide sequence ID" value="NZ_JBHSNY010000004.1"/>
</dbReference>
<evidence type="ECO:0000313" key="2">
    <source>
        <dbReference type="EMBL" id="MFC5634882.1"/>
    </source>
</evidence>
<dbReference type="EMBL" id="JBHSNY010000004">
    <property type="protein sequence ID" value="MFC5634882.1"/>
    <property type="molecule type" value="Genomic_DNA"/>
</dbReference>
<keyword evidence="3" id="KW-1185">Reference proteome</keyword>
<gene>
    <name evidence="2" type="ORF">ACFPZJ_14040</name>
</gene>
<dbReference type="Proteomes" id="UP001596154">
    <property type="component" value="Unassembled WGS sequence"/>
</dbReference>
<accession>A0ABW0UNX0</accession>
<sequence>MAQWRPGERVSADAGTSPPPPPDLPCFPAMRDYTRLRAALDGLGFRHLADALRPPAPPRAAAFGSATGSDDGFRVLDGLWFRGRGTLWERVDEEYVRRARAAWLSSGDPRAAAAVGVVDVLEAYVRHDPMGLRRVLLWQLACLLRDGSAGPTEEAAAALGVHREEAAHLAAAVAAGFPAAGEAREAAERLGDVWPGRRLREARRLAGQVHDTGRDPALTRLFAELSARRAELDQWTEEADRRAVRGDARGAAAAWFGAVRRAVDEPWLQAGLLGAAARAADAAPAGAGPRLDAALHERTVRLTWPPARAGAAPVTFRLLRFPDGSPDAATELGTWPPGPTTGQGPEGGDTAERPPAPEDTAEAPSEDRPTAAADTTSDTSEEQPTATADTASLTSQEQPPAAVGTAGEAGSGEPALPPADSDTPSGPPHHTDPDAPIGRPLRYAVVPLRGGLVAGVPLVSAPLVIAPDVAGVTTALVPDGVRLRWSADPACVAVAVERTSEGDAFADTVLVPCGRDGLLDVPLPAGTHRYEIRCAYPGPDDERVWSPGVLVSVRAEEWPGQVEDLTARLLGDGDRVALTWRPPDRGRSTVVPWPNGPVVAGTDVSRRAHLTDPEFPAGPEPSVEVTVPEGSRLRMTAVSVLGERKVSGPDVVVERPGSVRDLTVRRLSDDRAAVRFAWPEPAVLVLVVWEGGGRRAERRVARSAYLADGYVEIPVGTETYRVTVAAQPRPDALTVPTDAAVADLPAVPPPPRLLPPLLDASSLHGWWQRWRRWWPFGT</sequence>
<name>A0ABW0UNX0_9ACTN</name>
<feature type="region of interest" description="Disordered" evidence="1">
    <location>
        <begin position="1"/>
        <end position="25"/>
    </location>
</feature>
<feature type="region of interest" description="Disordered" evidence="1">
    <location>
        <begin position="322"/>
        <end position="438"/>
    </location>
</feature>
<reference evidence="3" key="1">
    <citation type="journal article" date="2019" name="Int. J. Syst. Evol. Microbiol.">
        <title>The Global Catalogue of Microorganisms (GCM) 10K type strain sequencing project: providing services to taxonomists for standard genome sequencing and annotation.</title>
        <authorList>
            <consortium name="The Broad Institute Genomics Platform"/>
            <consortium name="The Broad Institute Genome Sequencing Center for Infectious Disease"/>
            <person name="Wu L."/>
            <person name="Ma J."/>
        </authorList>
    </citation>
    <scope>NUCLEOTIDE SEQUENCE [LARGE SCALE GENOMIC DNA]</scope>
    <source>
        <strain evidence="3">CGMCC 4.7248</strain>
    </source>
</reference>
<feature type="compositionally biased region" description="Polar residues" evidence="1">
    <location>
        <begin position="382"/>
        <end position="398"/>
    </location>
</feature>
<feature type="compositionally biased region" description="Basic and acidic residues" evidence="1">
    <location>
        <begin position="1"/>
        <end position="11"/>
    </location>
</feature>
<evidence type="ECO:0000313" key="3">
    <source>
        <dbReference type="Proteomes" id="UP001596154"/>
    </source>
</evidence>
<comment type="caution">
    <text evidence="2">The sequence shown here is derived from an EMBL/GenBank/DDBJ whole genome shotgun (WGS) entry which is preliminary data.</text>
</comment>
<protein>
    <submittedName>
        <fullName evidence="2">Uncharacterized protein</fullName>
    </submittedName>
</protein>
<evidence type="ECO:0000256" key="1">
    <source>
        <dbReference type="SAM" id="MobiDB-lite"/>
    </source>
</evidence>
<proteinExistence type="predicted"/>